<accession>A0A0E9VAX7</accession>
<dbReference type="AlphaFoldDB" id="A0A0E9VAX7"/>
<evidence type="ECO:0000313" key="1">
    <source>
        <dbReference type="EMBL" id="JAH74630.1"/>
    </source>
</evidence>
<proteinExistence type="predicted"/>
<name>A0A0E9VAX7_ANGAN</name>
<sequence length="43" mass="4920">MAGRACFKTAADDTLLSLFQIKKAFFHKISLSATGFYRYHIHI</sequence>
<protein>
    <submittedName>
        <fullName evidence="1">Uncharacterized protein</fullName>
    </submittedName>
</protein>
<organism evidence="1">
    <name type="scientific">Anguilla anguilla</name>
    <name type="common">European freshwater eel</name>
    <name type="synonym">Muraena anguilla</name>
    <dbReference type="NCBI Taxonomy" id="7936"/>
    <lineage>
        <taxon>Eukaryota</taxon>
        <taxon>Metazoa</taxon>
        <taxon>Chordata</taxon>
        <taxon>Craniata</taxon>
        <taxon>Vertebrata</taxon>
        <taxon>Euteleostomi</taxon>
        <taxon>Actinopterygii</taxon>
        <taxon>Neopterygii</taxon>
        <taxon>Teleostei</taxon>
        <taxon>Anguilliformes</taxon>
        <taxon>Anguillidae</taxon>
        <taxon>Anguilla</taxon>
    </lineage>
</organism>
<reference evidence="1" key="2">
    <citation type="journal article" date="2015" name="Fish Shellfish Immunol.">
        <title>Early steps in the European eel (Anguilla anguilla)-Vibrio vulnificus interaction in the gills: Role of the RtxA13 toxin.</title>
        <authorList>
            <person name="Callol A."/>
            <person name="Pajuelo D."/>
            <person name="Ebbesson L."/>
            <person name="Teles M."/>
            <person name="MacKenzie S."/>
            <person name="Amaro C."/>
        </authorList>
    </citation>
    <scope>NUCLEOTIDE SEQUENCE</scope>
</reference>
<dbReference type="EMBL" id="GBXM01033947">
    <property type="protein sequence ID" value="JAH74630.1"/>
    <property type="molecule type" value="Transcribed_RNA"/>
</dbReference>
<reference evidence="1" key="1">
    <citation type="submission" date="2014-11" db="EMBL/GenBank/DDBJ databases">
        <authorList>
            <person name="Amaro Gonzalez C."/>
        </authorList>
    </citation>
    <scope>NUCLEOTIDE SEQUENCE</scope>
</reference>